<feature type="transmembrane region" description="Helical" evidence="9">
    <location>
        <begin position="363"/>
        <end position="385"/>
    </location>
</feature>
<dbReference type="InterPro" id="IPR010065">
    <property type="entry name" value="AA_ABC_transptr_permease_3TM"/>
</dbReference>
<keyword evidence="5 9" id="KW-0812">Transmembrane</keyword>
<evidence type="ECO:0000256" key="6">
    <source>
        <dbReference type="ARBA" id="ARBA00022970"/>
    </source>
</evidence>
<keyword evidence="6" id="KW-0029">Amino-acid transport</keyword>
<gene>
    <name evidence="11" type="ORF">CIB95_10835</name>
</gene>
<name>A0A263BSP2_9BACI</name>
<dbReference type="GO" id="GO:0006865">
    <property type="term" value="P:amino acid transport"/>
    <property type="evidence" value="ECO:0007669"/>
    <property type="project" value="UniProtKB-KW"/>
</dbReference>
<dbReference type="InterPro" id="IPR000515">
    <property type="entry name" value="MetI-like"/>
</dbReference>
<keyword evidence="3 9" id="KW-0813">Transport</keyword>
<reference evidence="11 12" key="2">
    <citation type="submission" date="2017-09" db="EMBL/GenBank/DDBJ databases">
        <title>Bacillus patelloidae sp. nov., isolated from the intestinal tract of a marine limpet.</title>
        <authorList>
            <person name="Liu R."/>
            <person name="Dong C."/>
            <person name="Shao Z."/>
        </authorList>
    </citation>
    <scope>NUCLEOTIDE SEQUENCE [LARGE SCALE GENOMIC DNA]</scope>
    <source>
        <strain evidence="11 12">SA5d-4</strain>
    </source>
</reference>
<evidence type="ECO:0000256" key="7">
    <source>
        <dbReference type="ARBA" id="ARBA00022989"/>
    </source>
</evidence>
<evidence type="ECO:0000256" key="8">
    <source>
        <dbReference type="ARBA" id="ARBA00023136"/>
    </source>
</evidence>
<feature type="transmembrane region" description="Helical" evidence="9">
    <location>
        <begin position="21"/>
        <end position="46"/>
    </location>
</feature>
<dbReference type="GO" id="GO:0043190">
    <property type="term" value="C:ATP-binding cassette (ABC) transporter complex"/>
    <property type="evidence" value="ECO:0007669"/>
    <property type="project" value="InterPro"/>
</dbReference>
<comment type="subcellular location">
    <subcellularLocation>
        <location evidence="1 9">Cell membrane</location>
        <topology evidence="1 9">Multi-pass membrane protein</topology>
    </subcellularLocation>
</comment>
<accession>A0A263BSP2</accession>
<dbReference type="PANTHER" id="PTHR30614:SF37">
    <property type="entry name" value="AMINO-ACID ABC TRANSPORTER PERMEASE PROTEIN YHDX-RELATED"/>
    <property type="match status" value="1"/>
</dbReference>
<feature type="transmembrane region" description="Helical" evidence="9">
    <location>
        <begin position="138"/>
        <end position="156"/>
    </location>
</feature>
<sequence length="394" mass="43587">MSLKKQEAATVAIPFWRDKRYIPIIAQALFVVFVASLLIFFAINYFNGMAQIGRAFGYQFLDSRAGFAITDTIIKYVPSDSYGRALFVGIVNTIKVSFFGLILATILGFIVGIARLSPNWLTNKVSSIYIETFRNTPLLVQLFIWYFAVILPLPLIKDSVNIGIMYLSNRGAAIPWYVSNEGTLIWVSLFIIGIISAFFLWKVRVKQQVETGKNKRPLLWAFGALVTSLLVALIITGQGPVHISLPSIVDNSYVGGVELSPGFLAVLIGLVMYTATYIAEIVRAGIMAVSKGQIEAAKALGLKNTTTLRLVTLPQAIRIIIPPLTSQYLNLIKNSSLAAAVAFPEIVNIGYITLNQTGRDVEVIFVMISVYLFFSLSTSILMNIFNKYTQLVER</sequence>
<feature type="transmembrane region" description="Helical" evidence="9">
    <location>
        <begin position="96"/>
        <end position="117"/>
    </location>
</feature>
<dbReference type="PROSITE" id="PS50928">
    <property type="entry name" value="ABC_TM1"/>
    <property type="match status" value="1"/>
</dbReference>
<dbReference type="EMBL" id="NPIA01000005">
    <property type="protein sequence ID" value="OZM56709.1"/>
    <property type="molecule type" value="Genomic_DNA"/>
</dbReference>
<dbReference type="InterPro" id="IPR035906">
    <property type="entry name" value="MetI-like_sf"/>
</dbReference>
<dbReference type="SUPFAM" id="SSF161098">
    <property type="entry name" value="MetI-like"/>
    <property type="match status" value="1"/>
</dbReference>
<feature type="transmembrane region" description="Helical" evidence="9">
    <location>
        <begin position="259"/>
        <end position="279"/>
    </location>
</feature>
<dbReference type="Proteomes" id="UP000217083">
    <property type="component" value="Unassembled WGS sequence"/>
</dbReference>
<comment type="caution">
    <text evidence="11">The sequence shown here is derived from an EMBL/GenBank/DDBJ whole genome shotgun (WGS) entry which is preliminary data.</text>
</comment>
<feature type="domain" description="ABC transmembrane type-1" evidence="10">
    <location>
        <begin position="90"/>
        <end position="382"/>
    </location>
</feature>
<dbReference type="CDD" id="cd06261">
    <property type="entry name" value="TM_PBP2"/>
    <property type="match status" value="1"/>
</dbReference>
<dbReference type="InterPro" id="IPR043429">
    <property type="entry name" value="ArtM/GltK/GlnP/TcyL/YhdX-like"/>
</dbReference>
<keyword evidence="12" id="KW-1185">Reference proteome</keyword>
<evidence type="ECO:0000259" key="10">
    <source>
        <dbReference type="PROSITE" id="PS50928"/>
    </source>
</evidence>
<dbReference type="Pfam" id="PF00528">
    <property type="entry name" value="BPD_transp_1"/>
    <property type="match status" value="1"/>
</dbReference>
<dbReference type="RefSeq" id="WP_094925049.1">
    <property type="nucleotide sequence ID" value="NZ_NPIA01000005.1"/>
</dbReference>
<evidence type="ECO:0000256" key="1">
    <source>
        <dbReference type="ARBA" id="ARBA00004651"/>
    </source>
</evidence>
<evidence type="ECO:0000256" key="3">
    <source>
        <dbReference type="ARBA" id="ARBA00022448"/>
    </source>
</evidence>
<proteinExistence type="inferred from homology"/>
<evidence type="ECO:0000256" key="9">
    <source>
        <dbReference type="RuleBase" id="RU363032"/>
    </source>
</evidence>
<feature type="transmembrane region" description="Helical" evidence="9">
    <location>
        <begin position="217"/>
        <end position="239"/>
    </location>
</feature>
<organism evidence="11 12">
    <name type="scientific">Lottiidibacillus patelloidae</name>
    <dbReference type="NCBI Taxonomy" id="2670334"/>
    <lineage>
        <taxon>Bacteria</taxon>
        <taxon>Bacillati</taxon>
        <taxon>Bacillota</taxon>
        <taxon>Bacilli</taxon>
        <taxon>Bacillales</taxon>
        <taxon>Bacillaceae</taxon>
        <taxon>Lottiidibacillus</taxon>
    </lineage>
</organism>
<comment type="similarity">
    <text evidence="2">Belongs to the binding-protein-dependent transport system permease family. HisMQ subfamily.</text>
</comment>
<dbReference type="NCBIfam" id="TIGR01726">
    <property type="entry name" value="HEQRo_perm_3TM"/>
    <property type="match status" value="1"/>
</dbReference>
<dbReference type="GO" id="GO:0022857">
    <property type="term" value="F:transmembrane transporter activity"/>
    <property type="evidence" value="ECO:0007669"/>
    <property type="project" value="InterPro"/>
</dbReference>
<keyword evidence="4" id="KW-1003">Cell membrane</keyword>
<evidence type="ECO:0000256" key="4">
    <source>
        <dbReference type="ARBA" id="ARBA00022475"/>
    </source>
</evidence>
<keyword evidence="8 9" id="KW-0472">Membrane</keyword>
<keyword evidence="7 9" id="KW-1133">Transmembrane helix</keyword>
<evidence type="ECO:0000256" key="2">
    <source>
        <dbReference type="ARBA" id="ARBA00010072"/>
    </source>
</evidence>
<evidence type="ECO:0000313" key="11">
    <source>
        <dbReference type="EMBL" id="OZM56709.1"/>
    </source>
</evidence>
<dbReference type="PANTHER" id="PTHR30614">
    <property type="entry name" value="MEMBRANE COMPONENT OF AMINO ACID ABC TRANSPORTER"/>
    <property type="match status" value="1"/>
</dbReference>
<feature type="transmembrane region" description="Helical" evidence="9">
    <location>
        <begin position="184"/>
        <end position="205"/>
    </location>
</feature>
<evidence type="ECO:0000256" key="5">
    <source>
        <dbReference type="ARBA" id="ARBA00022692"/>
    </source>
</evidence>
<reference evidence="12" key="1">
    <citation type="submission" date="2017-08" db="EMBL/GenBank/DDBJ databases">
        <authorList>
            <person name="Huang Z."/>
        </authorList>
    </citation>
    <scope>NUCLEOTIDE SEQUENCE [LARGE SCALE GENOMIC DNA]</scope>
    <source>
        <strain evidence="12">SA5d-4</strain>
    </source>
</reference>
<evidence type="ECO:0000313" key="12">
    <source>
        <dbReference type="Proteomes" id="UP000217083"/>
    </source>
</evidence>
<protein>
    <submittedName>
        <fullName evidence="11">Amino acid ABC transporter permease</fullName>
    </submittedName>
</protein>
<dbReference type="Gene3D" id="1.10.3720.10">
    <property type="entry name" value="MetI-like"/>
    <property type="match status" value="1"/>
</dbReference>
<dbReference type="AlphaFoldDB" id="A0A263BSP2"/>